<accession>A0A2N7X434</accession>
<name>A0A2N7X434_9BURK</name>
<proteinExistence type="predicted"/>
<dbReference type="OrthoDB" id="9108136at2"/>
<feature type="transmembrane region" description="Helical" evidence="1">
    <location>
        <begin position="58"/>
        <end position="76"/>
    </location>
</feature>
<keyword evidence="1" id="KW-0812">Transmembrane</keyword>
<reference evidence="2 3" key="1">
    <citation type="submission" date="2018-01" db="EMBL/GenBank/DDBJ databases">
        <title>Whole genome analyses suggest that Burkholderia sensu lato contains two further novel genera in the rhizoxinica-symbiotica group Mycetohabitans gen. nov., and Trinickia gen. nov.: implications for the evolution of diazotrophy and nodulation in the Burkholderiaceae.</title>
        <authorList>
            <person name="Estrada-de los Santos P."/>
            <person name="Palmer M."/>
            <person name="Chavez-Ramirez B."/>
            <person name="Beukes C."/>
            <person name="Steenkamp E.T."/>
            <person name="Hirsch A.M."/>
            <person name="Manyaka P."/>
            <person name="Maluk M."/>
            <person name="Lafos M."/>
            <person name="Crook M."/>
            <person name="Gross E."/>
            <person name="Simon M.F."/>
            <person name="Bueno dos Reis Junior F."/>
            <person name="Poole P.S."/>
            <person name="Venter S.N."/>
            <person name="James E.K."/>
        </authorList>
    </citation>
    <scope>NUCLEOTIDE SEQUENCE [LARGE SCALE GENOMIC DNA]</scope>
    <source>
        <strain evidence="2 3">JPY 581</strain>
    </source>
</reference>
<evidence type="ECO:0000313" key="2">
    <source>
        <dbReference type="EMBL" id="PMS36377.1"/>
    </source>
</evidence>
<feature type="transmembrane region" description="Helical" evidence="1">
    <location>
        <begin position="12"/>
        <end position="38"/>
    </location>
</feature>
<dbReference type="Proteomes" id="UP000235777">
    <property type="component" value="Unassembled WGS sequence"/>
</dbReference>
<dbReference type="RefSeq" id="WP_018443695.1">
    <property type="nucleotide sequence ID" value="NZ_KB890217.1"/>
</dbReference>
<protein>
    <submittedName>
        <fullName evidence="2">Uncharacterized protein</fullName>
    </submittedName>
</protein>
<dbReference type="AlphaFoldDB" id="A0A2N7X434"/>
<keyword evidence="1" id="KW-0472">Membrane</keyword>
<keyword evidence="3" id="KW-1185">Reference proteome</keyword>
<keyword evidence="1" id="KW-1133">Transmembrane helix</keyword>
<sequence length="83" mass="9718">MKPKTSFELFRWAHFVLLWLVGMTVIVIVGEIAVGPALQWLLYDIPYQLPPWTREVRMAVFVALFSFFIGTVIWLYEKKVSGR</sequence>
<comment type="caution">
    <text evidence="2">The sequence shown here is derived from an EMBL/GenBank/DDBJ whole genome shotgun (WGS) entry which is preliminary data.</text>
</comment>
<evidence type="ECO:0000256" key="1">
    <source>
        <dbReference type="SAM" id="Phobius"/>
    </source>
</evidence>
<organism evidence="2 3">
    <name type="scientific">Trinickia symbiotica</name>
    <dbReference type="NCBI Taxonomy" id="863227"/>
    <lineage>
        <taxon>Bacteria</taxon>
        <taxon>Pseudomonadati</taxon>
        <taxon>Pseudomonadota</taxon>
        <taxon>Betaproteobacteria</taxon>
        <taxon>Burkholderiales</taxon>
        <taxon>Burkholderiaceae</taxon>
        <taxon>Trinickia</taxon>
    </lineage>
</organism>
<evidence type="ECO:0000313" key="3">
    <source>
        <dbReference type="Proteomes" id="UP000235777"/>
    </source>
</evidence>
<gene>
    <name evidence="2" type="ORF">C0Z20_12945</name>
</gene>
<dbReference type="EMBL" id="PNYC01000007">
    <property type="protein sequence ID" value="PMS36377.1"/>
    <property type="molecule type" value="Genomic_DNA"/>
</dbReference>